<keyword evidence="5" id="KW-1003">Cell membrane</keyword>
<evidence type="ECO:0000256" key="3">
    <source>
        <dbReference type="ARBA" id="ARBA00022989"/>
    </source>
</evidence>
<dbReference type="GO" id="GO:0043190">
    <property type="term" value="C:ATP-binding cassette (ABC) transporter complex"/>
    <property type="evidence" value="ECO:0007669"/>
    <property type="project" value="InterPro"/>
</dbReference>
<feature type="transmembrane region" description="Helical" evidence="5">
    <location>
        <begin position="24"/>
        <end position="44"/>
    </location>
</feature>
<feature type="transmembrane region" description="Helical" evidence="5">
    <location>
        <begin position="140"/>
        <end position="159"/>
    </location>
</feature>
<feature type="transmembrane region" description="Helical" evidence="5">
    <location>
        <begin position="56"/>
        <end position="81"/>
    </location>
</feature>
<dbReference type="InterPro" id="IPR000412">
    <property type="entry name" value="ABC_2_transport"/>
</dbReference>
<dbReference type="PIRSF" id="PIRSF006648">
    <property type="entry name" value="DrrB"/>
    <property type="match status" value="1"/>
</dbReference>
<protein>
    <recommendedName>
        <fullName evidence="5">Transport permease protein</fullName>
    </recommendedName>
</protein>
<dbReference type="PANTHER" id="PTHR43229:SF2">
    <property type="entry name" value="NODULATION PROTEIN J"/>
    <property type="match status" value="1"/>
</dbReference>
<dbReference type="EMBL" id="MFZF01000003">
    <property type="protein sequence ID" value="OGK17147.1"/>
    <property type="molecule type" value="Genomic_DNA"/>
</dbReference>
<comment type="similarity">
    <text evidence="5">Belongs to the ABC-2 integral membrane protein family.</text>
</comment>
<dbReference type="PANTHER" id="PTHR43229">
    <property type="entry name" value="NODULATION PROTEIN J"/>
    <property type="match status" value="1"/>
</dbReference>
<feature type="transmembrane region" description="Helical" evidence="5">
    <location>
        <begin position="225"/>
        <end position="254"/>
    </location>
</feature>
<reference evidence="7 8" key="1">
    <citation type="journal article" date="2016" name="Nat. Commun.">
        <title>Thousands of microbial genomes shed light on interconnected biogeochemical processes in an aquifer system.</title>
        <authorList>
            <person name="Anantharaman K."/>
            <person name="Brown C.T."/>
            <person name="Hug L.A."/>
            <person name="Sharon I."/>
            <person name="Castelle C.J."/>
            <person name="Probst A.J."/>
            <person name="Thomas B.C."/>
            <person name="Singh A."/>
            <person name="Wilkins M.J."/>
            <person name="Karaoz U."/>
            <person name="Brodie E.L."/>
            <person name="Williams K.H."/>
            <person name="Hubbard S.S."/>
            <person name="Banfield J.F."/>
        </authorList>
    </citation>
    <scope>NUCLEOTIDE SEQUENCE [LARGE SCALE GENOMIC DNA]</scope>
</reference>
<dbReference type="InterPro" id="IPR013525">
    <property type="entry name" value="ABC2_TM"/>
</dbReference>
<dbReference type="AlphaFoldDB" id="A0A1F7GE35"/>
<dbReference type="Pfam" id="PF01061">
    <property type="entry name" value="ABC2_membrane"/>
    <property type="match status" value="1"/>
</dbReference>
<gene>
    <name evidence="7" type="ORF">A2690_02125</name>
</gene>
<organism evidence="7 8">
    <name type="scientific">Candidatus Roizmanbacteria bacterium RIFCSPHIGHO2_01_FULL_39_12b</name>
    <dbReference type="NCBI Taxonomy" id="1802030"/>
    <lineage>
        <taxon>Bacteria</taxon>
        <taxon>Candidatus Roizmaniibacteriota</taxon>
    </lineage>
</organism>
<dbReference type="PROSITE" id="PS51012">
    <property type="entry name" value="ABC_TM2"/>
    <property type="match status" value="1"/>
</dbReference>
<dbReference type="InterPro" id="IPR047817">
    <property type="entry name" value="ABC2_TM_bact-type"/>
</dbReference>
<feature type="domain" description="ABC transmembrane type-2" evidence="6">
    <location>
        <begin position="24"/>
        <end position="256"/>
    </location>
</feature>
<evidence type="ECO:0000313" key="8">
    <source>
        <dbReference type="Proteomes" id="UP000178372"/>
    </source>
</evidence>
<keyword evidence="3 5" id="KW-1133">Transmembrane helix</keyword>
<evidence type="ECO:0000256" key="2">
    <source>
        <dbReference type="ARBA" id="ARBA00022692"/>
    </source>
</evidence>
<evidence type="ECO:0000256" key="1">
    <source>
        <dbReference type="ARBA" id="ARBA00004141"/>
    </source>
</evidence>
<dbReference type="GO" id="GO:0140359">
    <property type="term" value="F:ABC-type transporter activity"/>
    <property type="evidence" value="ECO:0007669"/>
    <property type="project" value="InterPro"/>
</dbReference>
<evidence type="ECO:0000259" key="6">
    <source>
        <dbReference type="PROSITE" id="PS51012"/>
    </source>
</evidence>
<dbReference type="InterPro" id="IPR051784">
    <property type="entry name" value="Nod_factor_ABC_transporter"/>
</dbReference>
<feature type="transmembrane region" description="Helical" evidence="5">
    <location>
        <begin position="102"/>
        <end position="128"/>
    </location>
</feature>
<evidence type="ECO:0000256" key="5">
    <source>
        <dbReference type="RuleBase" id="RU361157"/>
    </source>
</evidence>
<feature type="transmembrane region" description="Helical" evidence="5">
    <location>
        <begin position="171"/>
        <end position="189"/>
    </location>
</feature>
<sequence length="260" mass="29043">MKRELNAILVIASRDVLKFFCDSVRILITFIFPLIFIGVLGSSLQANLGQDAKFNFLLFTFTGVIGQVLFQSTASGIISLIEDRENDFSQEIFITPISRYSIIFGKILGESIVAFFQMIGIIGFGLLFRLPISIEGLIRILPACIIVALFGGAFGLLVLANLKSQRAANQLFPFLIFPQFFLAGVFNPIKELPWYLLIASRLSPMTYAVDLVRSFYYLGSPEYNYVVLIGIAKNLLIIGVVFLVMLIVGTMLFVRGERNR</sequence>
<proteinExistence type="inferred from homology"/>
<evidence type="ECO:0000256" key="4">
    <source>
        <dbReference type="ARBA" id="ARBA00023136"/>
    </source>
</evidence>
<accession>A0A1F7GE35</accession>
<keyword evidence="4 5" id="KW-0472">Membrane</keyword>
<dbReference type="PRINTS" id="PR00164">
    <property type="entry name" value="ABC2TRNSPORT"/>
</dbReference>
<dbReference type="Proteomes" id="UP000178372">
    <property type="component" value="Unassembled WGS sequence"/>
</dbReference>
<evidence type="ECO:0000313" key="7">
    <source>
        <dbReference type="EMBL" id="OGK17147.1"/>
    </source>
</evidence>
<keyword evidence="5" id="KW-0813">Transport</keyword>
<name>A0A1F7GE35_9BACT</name>
<comment type="caution">
    <text evidence="7">The sequence shown here is derived from an EMBL/GenBank/DDBJ whole genome shotgun (WGS) entry which is preliminary data.</text>
</comment>
<comment type="subcellular location">
    <subcellularLocation>
        <location evidence="5">Cell membrane</location>
        <topology evidence="5">Multi-pass membrane protein</topology>
    </subcellularLocation>
    <subcellularLocation>
        <location evidence="1">Membrane</location>
        <topology evidence="1">Multi-pass membrane protein</topology>
    </subcellularLocation>
</comment>
<keyword evidence="2 5" id="KW-0812">Transmembrane</keyword>